<feature type="compositionally biased region" description="Pro residues" evidence="1">
    <location>
        <begin position="96"/>
        <end position="122"/>
    </location>
</feature>
<gene>
    <name evidence="2" type="primary">ORF154514</name>
</gene>
<feature type="non-terminal residue" evidence="2">
    <location>
        <position position="122"/>
    </location>
</feature>
<protein>
    <submittedName>
        <fullName evidence="2">Uncharacterized protein</fullName>
    </submittedName>
</protein>
<dbReference type="AlphaFoldDB" id="A0A0B7AZR3"/>
<dbReference type="EMBL" id="HACG01039714">
    <property type="protein sequence ID" value="CEK86579.1"/>
    <property type="molecule type" value="Transcribed_RNA"/>
</dbReference>
<organism evidence="2">
    <name type="scientific">Arion vulgaris</name>
    <dbReference type="NCBI Taxonomy" id="1028688"/>
    <lineage>
        <taxon>Eukaryota</taxon>
        <taxon>Metazoa</taxon>
        <taxon>Spiralia</taxon>
        <taxon>Lophotrochozoa</taxon>
        <taxon>Mollusca</taxon>
        <taxon>Gastropoda</taxon>
        <taxon>Heterobranchia</taxon>
        <taxon>Euthyneura</taxon>
        <taxon>Panpulmonata</taxon>
        <taxon>Eupulmonata</taxon>
        <taxon>Stylommatophora</taxon>
        <taxon>Helicina</taxon>
        <taxon>Arionoidea</taxon>
        <taxon>Arionidae</taxon>
        <taxon>Arion</taxon>
    </lineage>
</organism>
<sequence>MATMTDIKPEWMNALKALEDQNKSKDFSGIPEWSNAMKALEQIKSANSPSKKDKKNKGNGEQKDDSKSSQEEVKNATTELPSNQLNHSLPSDAHAPPAPPPPPQFDHAPHPPQGPVPHPPQG</sequence>
<feature type="region of interest" description="Disordered" evidence="1">
    <location>
        <begin position="38"/>
        <end position="122"/>
    </location>
</feature>
<reference evidence="2" key="1">
    <citation type="submission" date="2014-12" db="EMBL/GenBank/DDBJ databases">
        <title>Insight into the proteome of Arion vulgaris.</title>
        <authorList>
            <person name="Aradska J."/>
            <person name="Bulat T."/>
            <person name="Smidak R."/>
            <person name="Sarate P."/>
            <person name="Gangsoo J."/>
            <person name="Sialana F."/>
            <person name="Bilban M."/>
            <person name="Lubec G."/>
        </authorList>
    </citation>
    <scope>NUCLEOTIDE SEQUENCE</scope>
    <source>
        <tissue evidence="2">Skin</tissue>
    </source>
</reference>
<evidence type="ECO:0000256" key="1">
    <source>
        <dbReference type="SAM" id="MobiDB-lite"/>
    </source>
</evidence>
<feature type="compositionally biased region" description="Basic and acidic residues" evidence="1">
    <location>
        <begin position="56"/>
        <end position="74"/>
    </location>
</feature>
<feature type="compositionally biased region" description="Polar residues" evidence="1">
    <location>
        <begin position="75"/>
        <end position="86"/>
    </location>
</feature>
<evidence type="ECO:0000313" key="2">
    <source>
        <dbReference type="EMBL" id="CEK86579.1"/>
    </source>
</evidence>
<accession>A0A0B7AZR3</accession>
<name>A0A0B7AZR3_9EUPU</name>
<proteinExistence type="predicted"/>